<keyword evidence="3" id="KW-1185">Reference proteome</keyword>
<dbReference type="RefSeq" id="WP_377472421.1">
    <property type="nucleotide sequence ID" value="NZ_JBHLWN010000077.1"/>
</dbReference>
<gene>
    <name evidence="2" type="ORF">ACFFK0_21455</name>
</gene>
<reference evidence="2 3" key="1">
    <citation type="submission" date="2024-09" db="EMBL/GenBank/DDBJ databases">
        <authorList>
            <person name="Sun Q."/>
            <person name="Mori K."/>
        </authorList>
    </citation>
    <scope>NUCLEOTIDE SEQUENCE [LARGE SCALE GENOMIC DNA]</scope>
    <source>
        <strain evidence="2 3">CCM 7759</strain>
    </source>
</reference>
<evidence type="ECO:0008006" key="4">
    <source>
        <dbReference type="Google" id="ProtNLM"/>
    </source>
</evidence>
<name>A0ABV6DQN7_9BACL</name>
<evidence type="ECO:0000313" key="3">
    <source>
        <dbReference type="Proteomes" id="UP001589776"/>
    </source>
</evidence>
<comment type="caution">
    <text evidence="2">The sequence shown here is derived from an EMBL/GenBank/DDBJ whole genome shotgun (WGS) entry which is preliminary data.</text>
</comment>
<organism evidence="2 3">
    <name type="scientific">Paenibacillus chartarius</name>
    <dbReference type="NCBI Taxonomy" id="747481"/>
    <lineage>
        <taxon>Bacteria</taxon>
        <taxon>Bacillati</taxon>
        <taxon>Bacillota</taxon>
        <taxon>Bacilli</taxon>
        <taxon>Bacillales</taxon>
        <taxon>Paenibacillaceae</taxon>
        <taxon>Paenibacillus</taxon>
    </lineage>
</organism>
<sequence length="76" mass="8000">MADANREQQALNSVEKALNATGQVGDNPSEQLVEQANNSLIHANVAVGQALQSGEPSEALRSAQEQLQEAESELNG</sequence>
<evidence type="ECO:0000313" key="2">
    <source>
        <dbReference type="EMBL" id="MFC0214981.1"/>
    </source>
</evidence>
<proteinExistence type="predicted"/>
<dbReference type="EMBL" id="JBHLWN010000077">
    <property type="protein sequence ID" value="MFC0214981.1"/>
    <property type="molecule type" value="Genomic_DNA"/>
</dbReference>
<accession>A0ABV6DQN7</accession>
<feature type="region of interest" description="Disordered" evidence="1">
    <location>
        <begin position="1"/>
        <end position="31"/>
    </location>
</feature>
<evidence type="ECO:0000256" key="1">
    <source>
        <dbReference type="SAM" id="MobiDB-lite"/>
    </source>
</evidence>
<feature type="region of interest" description="Disordered" evidence="1">
    <location>
        <begin position="52"/>
        <end position="76"/>
    </location>
</feature>
<dbReference type="Proteomes" id="UP001589776">
    <property type="component" value="Unassembled WGS sequence"/>
</dbReference>
<protein>
    <recommendedName>
        <fullName evidence="4">DUF3813 domain-containing protein</fullName>
    </recommendedName>
</protein>
<feature type="compositionally biased region" description="Polar residues" evidence="1">
    <location>
        <begin position="20"/>
        <end position="31"/>
    </location>
</feature>